<reference evidence="1" key="1">
    <citation type="journal article" date="2014" name="Int. J. Syst. Evol. Microbiol.">
        <title>Complete genome sequence of Corynebacterium casei LMG S-19264T (=DSM 44701T), isolated from a smear-ripened cheese.</title>
        <authorList>
            <consortium name="US DOE Joint Genome Institute (JGI-PGF)"/>
            <person name="Walter F."/>
            <person name="Albersmeier A."/>
            <person name="Kalinowski J."/>
            <person name="Ruckert C."/>
        </authorList>
    </citation>
    <scope>NUCLEOTIDE SEQUENCE</scope>
    <source>
        <strain evidence="1">JCM 15325</strain>
    </source>
</reference>
<evidence type="ECO:0000313" key="1">
    <source>
        <dbReference type="EMBL" id="GGL59406.1"/>
    </source>
</evidence>
<dbReference type="SUPFAM" id="SSF53613">
    <property type="entry name" value="Ribokinase-like"/>
    <property type="match status" value="1"/>
</dbReference>
<dbReference type="AlphaFoldDB" id="A0A917S7D4"/>
<dbReference type="Gene3D" id="3.40.1190.20">
    <property type="match status" value="1"/>
</dbReference>
<organism evidence="1 2">
    <name type="scientific">Sporolactobacillus putidus</name>
    <dbReference type="NCBI Taxonomy" id="492735"/>
    <lineage>
        <taxon>Bacteria</taxon>
        <taxon>Bacillati</taxon>
        <taxon>Bacillota</taxon>
        <taxon>Bacilli</taxon>
        <taxon>Bacillales</taxon>
        <taxon>Sporolactobacillaceae</taxon>
        <taxon>Sporolactobacillus</taxon>
    </lineage>
</organism>
<protein>
    <submittedName>
        <fullName evidence="1">Uncharacterized protein</fullName>
    </submittedName>
</protein>
<dbReference type="Proteomes" id="UP000654670">
    <property type="component" value="Unassembled WGS sequence"/>
</dbReference>
<evidence type="ECO:0000313" key="2">
    <source>
        <dbReference type="Proteomes" id="UP000654670"/>
    </source>
</evidence>
<proteinExistence type="predicted"/>
<sequence length="161" mass="17486">MRGKTRKKKATITVIGSLKRPPDFVMPDVWAGALAGTAGNVLLSEPDSVPANVLAVSLLTEQGIRIVHVHGTNGKVEIEDIDAAEKLIARCDMMLLLLNVEVGVIVHAAELAKKYHIKVVLDPVPMMALPEKIRRTAGLIGRPLPRAKKRRPGVRKRTGIN</sequence>
<dbReference type="EMBL" id="BMOK01000011">
    <property type="protein sequence ID" value="GGL59406.1"/>
    <property type="molecule type" value="Genomic_DNA"/>
</dbReference>
<gene>
    <name evidence="1" type="ORF">GCM10007968_24260</name>
</gene>
<comment type="caution">
    <text evidence="1">The sequence shown here is derived from an EMBL/GenBank/DDBJ whole genome shotgun (WGS) entry which is preliminary data.</text>
</comment>
<dbReference type="InterPro" id="IPR029056">
    <property type="entry name" value="Ribokinase-like"/>
</dbReference>
<accession>A0A917S7D4</accession>
<keyword evidence="2" id="KW-1185">Reference proteome</keyword>
<reference evidence="1" key="2">
    <citation type="submission" date="2020-09" db="EMBL/GenBank/DDBJ databases">
        <authorList>
            <person name="Sun Q."/>
            <person name="Ohkuma M."/>
        </authorList>
    </citation>
    <scope>NUCLEOTIDE SEQUENCE</scope>
    <source>
        <strain evidence="1">JCM 15325</strain>
    </source>
</reference>
<name>A0A917S7D4_9BACL</name>